<keyword evidence="3" id="KW-1185">Reference proteome</keyword>
<dbReference type="Pfam" id="PF07797">
    <property type="entry name" value="DUF1639"/>
    <property type="match status" value="1"/>
</dbReference>
<protein>
    <submittedName>
        <fullName evidence="2">Uncharacterized protein</fullName>
    </submittedName>
</protein>
<dbReference type="PANTHER" id="PTHR33130">
    <property type="entry name" value="PUTATIVE (DUF1639)-RELATED"/>
    <property type="match status" value="1"/>
</dbReference>
<feature type="compositionally biased region" description="Polar residues" evidence="1">
    <location>
        <begin position="237"/>
        <end position="246"/>
    </location>
</feature>
<dbReference type="PANTHER" id="PTHR33130:SF12">
    <property type="entry name" value="EXPRESSED PROTEIN"/>
    <property type="match status" value="1"/>
</dbReference>
<evidence type="ECO:0000313" key="3">
    <source>
        <dbReference type="Proteomes" id="UP000825935"/>
    </source>
</evidence>
<gene>
    <name evidence="2" type="ORF">KP509_22G058400</name>
</gene>
<evidence type="ECO:0000313" key="2">
    <source>
        <dbReference type="EMBL" id="KAH7307430.1"/>
    </source>
</evidence>
<reference evidence="2" key="1">
    <citation type="submission" date="2021-08" db="EMBL/GenBank/DDBJ databases">
        <title>WGS assembly of Ceratopteris richardii.</title>
        <authorList>
            <person name="Marchant D.B."/>
            <person name="Chen G."/>
            <person name="Jenkins J."/>
            <person name="Shu S."/>
            <person name="Leebens-Mack J."/>
            <person name="Grimwood J."/>
            <person name="Schmutz J."/>
            <person name="Soltis P."/>
            <person name="Soltis D."/>
            <person name="Chen Z.-H."/>
        </authorList>
    </citation>
    <scope>NUCLEOTIDE SEQUENCE</scope>
    <source>
        <strain evidence="2">Whitten #5841</strain>
        <tissue evidence="2">Leaf</tissue>
    </source>
</reference>
<dbReference type="Proteomes" id="UP000825935">
    <property type="component" value="Chromosome 22"/>
</dbReference>
<comment type="caution">
    <text evidence="2">The sequence shown here is derived from an EMBL/GenBank/DDBJ whole genome shotgun (WGS) entry which is preliminary data.</text>
</comment>
<organism evidence="2 3">
    <name type="scientific">Ceratopteris richardii</name>
    <name type="common">Triangle waterfern</name>
    <dbReference type="NCBI Taxonomy" id="49495"/>
    <lineage>
        <taxon>Eukaryota</taxon>
        <taxon>Viridiplantae</taxon>
        <taxon>Streptophyta</taxon>
        <taxon>Embryophyta</taxon>
        <taxon>Tracheophyta</taxon>
        <taxon>Polypodiopsida</taxon>
        <taxon>Polypodiidae</taxon>
        <taxon>Polypodiales</taxon>
        <taxon>Pteridineae</taxon>
        <taxon>Pteridaceae</taxon>
        <taxon>Parkerioideae</taxon>
        <taxon>Ceratopteris</taxon>
    </lineage>
</organism>
<dbReference type="EMBL" id="CM035427">
    <property type="protein sequence ID" value="KAH7307430.1"/>
    <property type="molecule type" value="Genomic_DNA"/>
</dbReference>
<feature type="region of interest" description="Disordered" evidence="1">
    <location>
        <begin position="45"/>
        <end position="96"/>
    </location>
</feature>
<feature type="compositionally biased region" description="Basic and acidic residues" evidence="1">
    <location>
        <begin position="197"/>
        <end position="214"/>
    </location>
</feature>
<name>A0A8T2S8G7_CERRI</name>
<feature type="region of interest" description="Disordered" evidence="1">
    <location>
        <begin position="166"/>
        <end position="259"/>
    </location>
</feature>
<accession>A0A8T2S8G7</accession>
<dbReference type="AlphaFoldDB" id="A0A8T2S8G7"/>
<dbReference type="InterPro" id="IPR012438">
    <property type="entry name" value="DUF1639"/>
</dbReference>
<sequence>MSSCREEVIVLPPPSEKRQAGFCVGKSEEATFRVSRKRVAPDMICSKRSSQGLSANKDFKPEGETDASDIISTKKPRTQVSKVADHPTASSSEPMTQVVQTLNKDVTTDALSLALEADESLCDYSILQWGPHKRCRSNRKRRANLSTCRARTSKEHSVIRNNTALASQENTVPRAAATRRRDHSCSPLVDAVEPSEENSKEEKAKRIKSKEPQKRVSVHGVRKEAPPVTQHMHQRECQVQQSSLSNSHERKASSPIGHVSTNLTGGLDASATGKDFVFPKFVIQLSRKEKAEDFLMFKGCRLPLRPKRRPRAVEKALLYSTPGNWLSEMSYSRYFVTEKRSLKEKAAGLKAMESMDSDSE</sequence>
<proteinExistence type="predicted"/>
<evidence type="ECO:0000256" key="1">
    <source>
        <dbReference type="SAM" id="MobiDB-lite"/>
    </source>
</evidence>